<accession>A0AA88XS57</accession>
<feature type="non-terminal residue" evidence="5">
    <location>
        <position position="1"/>
    </location>
</feature>
<keyword evidence="6" id="KW-1185">Reference proteome</keyword>
<feature type="coiled-coil region" evidence="2">
    <location>
        <begin position="138"/>
        <end position="176"/>
    </location>
</feature>
<evidence type="ECO:0000256" key="3">
    <source>
        <dbReference type="SAM" id="MobiDB-lite"/>
    </source>
</evidence>
<dbReference type="GO" id="GO:0006364">
    <property type="term" value="P:rRNA processing"/>
    <property type="evidence" value="ECO:0007669"/>
    <property type="project" value="TreeGrafter"/>
</dbReference>
<dbReference type="EMBL" id="VSWD01000010">
    <property type="protein sequence ID" value="KAK3090845.1"/>
    <property type="molecule type" value="Genomic_DNA"/>
</dbReference>
<proteinExistence type="inferred from homology"/>
<dbReference type="InterPro" id="IPR012677">
    <property type="entry name" value="Nucleotide-bd_a/b_plait_sf"/>
</dbReference>
<dbReference type="CDD" id="cd12294">
    <property type="entry name" value="RRM_Rrp7A"/>
    <property type="match status" value="1"/>
</dbReference>
<dbReference type="AlphaFoldDB" id="A0AA88XS57"/>
<dbReference type="InterPro" id="IPR034890">
    <property type="entry name" value="Rrp7A_RRM"/>
</dbReference>
<dbReference type="CDD" id="cd12951">
    <property type="entry name" value="RRP7_Rrp7A"/>
    <property type="match status" value="1"/>
</dbReference>
<dbReference type="Gene3D" id="6.10.250.1770">
    <property type="match status" value="1"/>
</dbReference>
<dbReference type="InterPro" id="IPR040446">
    <property type="entry name" value="RRP7"/>
</dbReference>
<dbReference type="Pfam" id="PF12923">
    <property type="entry name" value="RRP7"/>
    <property type="match status" value="1"/>
</dbReference>
<comment type="similarity">
    <text evidence="1">Belongs to the RRP7 family.</text>
</comment>
<dbReference type="GO" id="GO:0000028">
    <property type="term" value="P:ribosomal small subunit assembly"/>
    <property type="evidence" value="ECO:0007669"/>
    <property type="project" value="TreeGrafter"/>
</dbReference>
<feature type="domain" description="Ribosomal RNA-processing protein 7 C-terminal" evidence="4">
    <location>
        <begin position="140"/>
        <end position="259"/>
    </location>
</feature>
<evidence type="ECO:0000313" key="5">
    <source>
        <dbReference type="EMBL" id="KAK3090845.1"/>
    </source>
</evidence>
<comment type="caution">
    <text evidence="5">The sequence shown here is derived from an EMBL/GenBank/DDBJ whole genome shotgun (WGS) entry which is preliminary data.</text>
</comment>
<dbReference type="Proteomes" id="UP001186944">
    <property type="component" value="Unassembled WGS sequence"/>
</dbReference>
<evidence type="ECO:0000259" key="4">
    <source>
        <dbReference type="Pfam" id="PF12923"/>
    </source>
</evidence>
<organism evidence="5 6">
    <name type="scientific">Pinctada imbricata</name>
    <name type="common">Atlantic pearl-oyster</name>
    <name type="synonym">Pinctada martensii</name>
    <dbReference type="NCBI Taxonomy" id="66713"/>
    <lineage>
        <taxon>Eukaryota</taxon>
        <taxon>Metazoa</taxon>
        <taxon>Spiralia</taxon>
        <taxon>Lophotrochozoa</taxon>
        <taxon>Mollusca</taxon>
        <taxon>Bivalvia</taxon>
        <taxon>Autobranchia</taxon>
        <taxon>Pteriomorphia</taxon>
        <taxon>Pterioida</taxon>
        <taxon>Pterioidea</taxon>
        <taxon>Pteriidae</taxon>
        <taxon>Pinctada</taxon>
    </lineage>
</organism>
<evidence type="ECO:0000313" key="6">
    <source>
        <dbReference type="Proteomes" id="UP001186944"/>
    </source>
</evidence>
<gene>
    <name evidence="5" type="ORF">FSP39_015129</name>
</gene>
<evidence type="ECO:0000256" key="1">
    <source>
        <dbReference type="ARBA" id="ARBA00006110"/>
    </source>
</evidence>
<dbReference type="GO" id="GO:0032545">
    <property type="term" value="C:CURI complex"/>
    <property type="evidence" value="ECO:0007669"/>
    <property type="project" value="TreeGrafter"/>
</dbReference>
<dbReference type="Gene3D" id="3.30.70.330">
    <property type="match status" value="1"/>
</dbReference>
<dbReference type="InterPro" id="IPR035979">
    <property type="entry name" value="RBD_domain_sf"/>
</dbReference>
<dbReference type="GO" id="GO:0034456">
    <property type="term" value="C:UTP-C complex"/>
    <property type="evidence" value="ECO:0007669"/>
    <property type="project" value="TreeGrafter"/>
</dbReference>
<dbReference type="PANTHER" id="PTHR13191:SF0">
    <property type="entry name" value="RIBOSOMAL RNA-PROCESSING PROTEIN 7 HOMOLOG A-RELATED"/>
    <property type="match status" value="1"/>
</dbReference>
<dbReference type="SUPFAM" id="SSF54928">
    <property type="entry name" value="RNA-binding domain, RBD"/>
    <property type="match status" value="1"/>
</dbReference>
<evidence type="ECO:0000256" key="2">
    <source>
        <dbReference type="SAM" id="Coils"/>
    </source>
</evidence>
<feature type="region of interest" description="Disordered" evidence="3">
    <location>
        <begin position="186"/>
        <end position="213"/>
    </location>
</feature>
<feature type="compositionally biased region" description="Basic and acidic residues" evidence="3">
    <location>
        <begin position="198"/>
        <end position="207"/>
    </location>
</feature>
<protein>
    <recommendedName>
        <fullName evidence="4">Ribosomal RNA-processing protein 7 C-terminal domain-containing protein</fullName>
    </recommendedName>
</protein>
<sequence>LTVLQTRFDDGSQAGHNLYVKEHRVKDTDESKPRDKTLMIVNVPPYCNEECMKRIFSHCGKVMHVYFHDKPNSGPPKENKSKYFPLFPPNKGFKVAYLVFKSPASVKKAIQLPYDKPLILSTEEHPLQVGVKKWTHEFKEKRVDIEEMQIQIDEYMKEYDRRVEEEKQRALDMEGVPDDDGWITVTRHGKNKGLPRSENMEKKVTAKERRKKKQKEFENFYRFQMSDTKKNRIADLRKKFEEDKQRIALMKASRKFKPY</sequence>
<reference evidence="5" key="1">
    <citation type="submission" date="2019-08" db="EMBL/GenBank/DDBJ databases">
        <title>The improved chromosome-level genome for the pearl oyster Pinctada fucata martensii using PacBio sequencing and Hi-C.</title>
        <authorList>
            <person name="Zheng Z."/>
        </authorList>
    </citation>
    <scope>NUCLEOTIDE SEQUENCE</scope>
    <source>
        <strain evidence="5">ZZ-2019</strain>
        <tissue evidence="5">Adductor muscle</tissue>
    </source>
</reference>
<dbReference type="InterPro" id="IPR024326">
    <property type="entry name" value="RRP7_C"/>
</dbReference>
<dbReference type="PANTHER" id="PTHR13191">
    <property type="entry name" value="RIBOSOMAL RNA PROCESSING PROTEIN 7-RELATED"/>
    <property type="match status" value="1"/>
</dbReference>
<name>A0AA88XS57_PINIB</name>
<keyword evidence="2" id="KW-0175">Coiled coil</keyword>
<dbReference type="GO" id="GO:0003676">
    <property type="term" value="F:nucleic acid binding"/>
    <property type="evidence" value="ECO:0007669"/>
    <property type="project" value="InterPro"/>
</dbReference>